<dbReference type="Gene3D" id="1.10.1740.10">
    <property type="match status" value="1"/>
</dbReference>
<keyword evidence="4" id="KW-0804">Transcription</keyword>
<feature type="domain" description="RNA polymerase sigma factor 70 region 4 type 2" evidence="6">
    <location>
        <begin position="129"/>
        <end position="176"/>
    </location>
</feature>
<dbReference type="PANTHER" id="PTHR43133">
    <property type="entry name" value="RNA POLYMERASE ECF-TYPE SIGMA FACTO"/>
    <property type="match status" value="1"/>
</dbReference>
<dbReference type="EMBL" id="JACATN010000002">
    <property type="protein sequence ID" value="MBT2160642.1"/>
    <property type="molecule type" value="Genomic_DNA"/>
</dbReference>
<dbReference type="PANTHER" id="PTHR43133:SF46">
    <property type="entry name" value="RNA POLYMERASE SIGMA-70 FACTOR ECF SUBFAMILY"/>
    <property type="match status" value="1"/>
</dbReference>
<dbReference type="InterPro" id="IPR013249">
    <property type="entry name" value="RNA_pol_sigma70_r4_t2"/>
</dbReference>
<dbReference type="RefSeq" id="WP_214610865.1">
    <property type="nucleotide sequence ID" value="NZ_JACATN010000002.1"/>
</dbReference>
<dbReference type="SUPFAM" id="SSF88946">
    <property type="entry name" value="Sigma2 domain of RNA polymerase sigma factors"/>
    <property type="match status" value="1"/>
</dbReference>
<evidence type="ECO:0000259" key="6">
    <source>
        <dbReference type="Pfam" id="PF08281"/>
    </source>
</evidence>
<dbReference type="Gene3D" id="1.10.10.10">
    <property type="entry name" value="Winged helix-like DNA-binding domain superfamily/Winged helix DNA-binding domain"/>
    <property type="match status" value="1"/>
</dbReference>
<evidence type="ECO:0000313" key="7">
    <source>
        <dbReference type="EMBL" id="MBT2160642.1"/>
    </source>
</evidence>
<evidence type="ECO:0000256" key="3">
    <source>
        <dbReference type="ARBA" id="ARBA00023082"/>
    </source>
</evidence>
<gene>
    <name evidence="7" type="ORF">HW347_05145</name>
</gene>
<evidence type="ECO:0000256" key="2">
    <source>
        <dbReference type="ARBA" id="ARBA00023015"/>
    </source>
</evidence>
<dbReference type="InterPro" id="IPR014284">
    <property type="entry name" value="RNA_pol_sigma-70_dom"/>
</dbReference>
<keyword evidence="8" id="KW-1185">Reference proteome</keyword>
<dbReference type="Pfam" id="PF08281">
    <property type="entry name" value="Sigma70_r4_2"/>
    <property type="match status" value="1"/>
</dbReference>
<protein>
    <submittedName>
        <fullName evidence="7">Sigma-70 family RNA polymerase sigma factor</fullName>
    </submittedName>
</protein>
<keyword evidence="2" id="KW-0805">Transcription regulation</keyword>
<evidence type="ECO:0000259" key="5">
    <source>
        <dbReference type="Pfam" id="PF04542"/>
    </source>
</evidence>
<sequence length="192" mass="22347">MNTSSEKPLWQLFIEGDKNAFSSLFKTYYSQLYSYGLKISSDQFITEDCLQSFFIYLHKNRRNLGEVNNVKSYLFISFRRAVLKSLKKERLFTSFEESLESSQSFGFSPEELKIEQEISNTKNTTLVILLNSLSTRQREVVYLKYYSGLSIEDTAEVMDISYQSVLNTLQKAFTKLRSEILDHEISAVLKKT</sequence>
<comment type="caution">
    <text evidence="7">The sequence shown here is derived from an EMBL/GenBank/DDBJ whole genome shotgun (WGS) entry which is preliminary data.</text>
</comment>
<dbReference type="CDD" id="cd06171">
    <property type="entry name" value="Sigma70_r4"/>
    <property type="match status" value="1"/>
</dbReference>
<reference evidence="8" key="1">
    <citation type="submission" date="2023-07" db="EMBL/GenBank/DDBJ databases">
        <title>Zobellia barbeyronii sp. nov., a new marine flavobacterium, isolated from green and red algae.</title>
        <authorList>
            <person name="Nedashkovskaya O.I."/>
            <person name="Otstavnykh N."/>
            <person name="Zhukova N."/>
            <person name="Guzev K."/>
            <person name="Chausova V."/>
            <person name="Tekutyeva L."/>
            <person name="Mikhailov V."/>
            <person name="Isaeva M."/>
        </authorList>
    </citation>
    <scope>NUCLEOTIDE SEQUENCE [LARGE SCALE GENOMIC DNA]</scope>
    <source>
        <strain evidence="8">KMM 6746</strain>
    </source>
</reference>
<dbReference type="Proteomes" id="UP000740413">
    <property type="component" value="Unassembled WGS sequence"/>
</dbReference>
<keyword evidence="3" id="KW-0731">Sigma factor</keyword>
<dbReference type="InterPro" id="IPR007627">
    <property type="entry name" value="RNA_pol_sigma70_r2"/>
</dbReference>
<proteinExistence type="inferred from homology"/>
<organism evidence="7 8">
    <name type="scientific">Zobellia barbeyronii</name>
    <dbReference type="NCBI Taxonomy" id="2748009"/>
    <lineage>
        <taxon>Bacteria</taxon>
        <taxon>Pseudomonadati</taxon>
        <taxon>Bacteroidota</taxon>
        <taxon>Flavobacteriia</taxon>
        <taxon>Flavobacteriales</taxon>
        <taxon>Flavobacteriaceae</taxon>
        <taxon>Zobellia</taxon>
    </lineage>
</organism>
<evidence type="ECO:0000256" key="1">
    <source>
        <dbReference type="ARBA" id="ARBA00010641"/>
    </source>
</evidence>
<evidence type="ECO:0000256" key="4">
    <source>
        <dbReference type="ARBA" id="ARBA00023163"/>
    </source>
</evidence>
<comment type="similarity">
    <text evidence="1">Belongs to the sigma-70 factor family. ECF subfamily.</text>
</comment>
<evidence type="ECO:0000313" key="8">
    <source>
        <dbReference type="Proteomes" id="UP000740413"/>
    </source>
</evidence>
<dbReference type="InterPro" id="IPR013325">
    <property type="entry name" value="RNA_pol_sigma_r2"/>
</dbReference>
<dbReference type="NCBIfam" id="TIGR02937">
    <property type="entry name" value="sigma70-ECF"/>
    <property type="match status" value="1"/>
</dbReference>
<accession>A0ABS5WES4</accession>
<feature type="domain" description="RNA polymerase sigma-70 region 2" evidence="5">
    <location>
        <begin position="24"/>
        <end position="90"/>
    </location>
</feature>
<dbReference type="InterPro" id="IPR039425">
    <property type="entry name" value="RNA_pol_sigma-70-like"/>
</dbReference>
<dbReference type="Pfam" id="PF04542">
    <property type="entry name" value="Sigma70_r2"/>
    <property type="match status" value="1"/>
</dbReference>
<name>A0ABS5WES4_9FLAO</name>
<dbReference type="SUPFAM" id="SSF88659">
    <property type="entry name" value="Sigma3 and sigma4 domains of RNA polymerase sigma factors"/>
    <property type="match status" value="1"/>
</dbReference>
<dbReference type="InterPro" id="IPR013324">
    <property type="entry name" value="RNA_pol_sigma_r3/r4-like"/>
</dbReference>
<dbReference type="InterPro" id="IPR036388">
    <property type="entry name" value="WH-like_DNA-bd_sf"/>
</dbReference>